<dbReference type="GO" id="GO:0071972">
    <property type="term" value="F:peptidoglycan L,D-transpeptidase activity"/>
    <property type="evidence" value="ECO:0007669"/>
    <property type="project" value="TreeGrafter"/>
</dbReference>
<dbReference type="SUPFAM" id="SSF47090">
    <property type="entry name" value="PGBD-like"/>
    <property type="match status" value="1"/>
</dbReference>
<dbReference type="Proteomes" id="UP000254764">
    <property type="component" value="Unassembled WGS sequence"/>
</dbReference>
<comment type="pathway">
    <text evidence="1 7">Cell wall biogenesis; peptidoglycan biosynthesis.</text>
</comment>
<feature type="active site" description="Proton donor/acceptor" evidence="7">
    <location>
        <position position="101"/>
    </location>
</feature>
<keyword evidence="3" id="KW-0808">Transferase</keyword>
<dbReference type="CDD" id="cd16913">
    <property type="entry name" value="YkuD_like"/>
    <property type="match status" value="1"/>
</dbReference>
<dbReference type="InterPro" id="IPR050979">
    <property type="entry name" value="LD-transpeptidase"/>
</dbReference>
<protein>
    <recommendedName>
        <fullName evidence="9">L,D-TPase catalytic domain-containing protein</fullName>
    </recommendedName>
</protein>
<keyword evidence="8" id="KW-0732">Signal</keyword>
<evidence type="ECO:0000256" key="3">
    <source>
        <dbReference type="ARBA" id="ARBA00022679"/>
    </source>
</evidence>
<proteinExistence type="inferred from homology"/>
<dbReference type="PANTHER" id="PTHR30582">
    <property type="entry name" value="L,D-TRANSPEPTIDASE"/>
    <property type="match status" value="1"/>
</dbReference>
<dbReference type="PIRSF" id="PIRSF029342">
    <property type="entry name" value="UCP029342_ErfK/YbiS/YcfS/YnhG"/>
    <property type="match status" value="1"/>
</dbReference>
<dbReference type="RefSeq" id="WP_115670819.1">
    <property type="nucleotide sequence ID" value="NZ_UEYP01000006.1"/>
</dbReference>
<keyword evidence="4 7" id="KW-0133">Cell shape</keyword>
<comment type="similarity">
    <text evidence="2">Belongs to the YkuD family.</text>
</comment>
<evidence type="ECO:0000256" key="7">
    <source>
        <dbReference type="PROSITE-ProRule" id="PRU01373"/>
    </source>
</evidence>
<accession>A0A376AKI4</accession>
<organism evidence="10 11">
    <name type="scientific">Ciceribacter selenitireducens ATCC BAA-1503</name>
    <dbReference type="NCBI Taxonomy" id="1336235"/>
    <lineage>
        <taxon>Bacteria</taxon>
        <taxon>Pseudomonadati</taxon>
        <taxon>Pseudomonadota</taxon>
        <taxon>Alphaproteobacteria</taxon>
        <taxon>Hyphomicrobiales</taxon>
        <taxon>Rhizobiaceae</taxon>
        <taxon>Ciceribacter</taxon>
    </lineage>
</organism>
<dbReference type="EMBL" id="UEYP01000006">
    <property type="protein sequence ID" value="SSC68321.1"/>
    <property type="molecule type" value="Genomic_DNA"/>
</dbReference>
<feature type="chain" id="PRO_5016713581" description="L,D-TPase catalytic domain-containing protein" evidence="8">
    <location>
        <begin position="24"/>
        <end position="415"/>
    </location>
</feature>
<evidence type="ECO:0000259" key="9">
    <source>
        <dbReference type="PROSITE" id="PS52029"/>
    </source>
</evidence>
<dbReference type="STRING" id="1336235.GCA_000518785_01101"/>
<keyword evidence="5 7" id="KW-0573">Peptidoglycan synthesis</keyword>
<dbReference type="GO" id="GO:0016740">
    <property type="term" value="F:transferase activity"/>
    <property type="evidence" value="ECO:0007669"/>
    <property type="project" value="UniProtKB-KW"/>
</dbReference>
<keyword evidence="11" id="KW-1185">Reference proteome</keyword>
<dbReference type="GO" id="GO:0008360">
    <property type="term" value="P:regulation of cell shape"/>
    <property type="evidence" value="ECO:0007669"/>
    <property type="project" value="UniProtKB-UniRule"/>
</dbReference>
<feature type="domain" description="L,D-TPase catalytic" evidence="9">
    <location>
        <begin position="29"/>
        <end position="139"/>
    </location>
</feature>
<evidence type="ECO:0000256" key="2">
    <source>
        <dbReference type="ARBA" id="ARBA00005992"/>
    </source>
</evidence>
<keyword evidence="6 7" id="KW-0961">Cell wall biogenesis/degradation</keyword>
<dbReference type="InterPro" id="IPR005490">
    <property type="entry name" value="LD_TPept_cat_dom"/>
</dbReference>
<dbReference type="GO" id="GO:0018104">
    <property type="term" value="P:peptidoglycan-protein cross-linking"/>
    <property type="evidence" value="ECO:0007669"/>
    <property type="project" value="TreeGrafter"/>
</dbReference>
<dbReference type="GO" id="GO:0071555">
    <property type="term" value="P:cell wall organization"/>
    <property type="evidence" value="ECO:0007669"/>
    <property type="project" value="UniProtKB-UniRule"/>
</dbReference>
<evidence type="ECO:0000256" key="6">
    <source>
        <dbReference type="ARBA" id="ARBA00023316"/>
    </source>
</evidence>
<gene>
    <name evidence="10" type="ORF">RHIZ70_4029</name>
</gene>
<dbReference type="Gene3D" id="1.10.101.10">
    <property type="entry name" value="PGBD-like superfamily/PGBD"/>
    <property type="match status" value="1"/>
</dbReference>
<dbReference type="PANTHER" id="PTHR30582:SF2">
    <property type="entry name" value="L,D-TRANSPEPTIDASE YCIB-RELATED"/>
    <property type="match status" value="1"/>
</dbReference>
<evidence type="ECO:0000313" key="10">
    <source>
        <dbReference type="EMBL" id="SSC68321.1"/>
    </source>
</evidence>
<dbReference type="Gene3D" id="2.40.440.10">
    <property type="entry name" value="L,D-transpeptidase catalytic domain-like"/>
    <property type="match status" value="1"/>
</dbReference>
<dbReference type="PROSITE" id="PS52029">
    <property type="entry name" value="LD_TPASE"/>
    <property type="match status" value="1"/>
</dbReference>
<dbReference type="OrthoDB" id="463216at2"/>
<dbReference type="InterPro" id="IPR038063">
    <property type="entry name" value="Transpep_catalytic_dom"/>
</dbReference>
<dbReference type="AlphaFoldDB" id="A0A376AKI4"/>
<evidence type="ECO:0000256" key="5">
    <source>
        <dbReference type="ARBA" id="ARBA00022984"/>
    </source>
</evidence>
<evidence type="ECO:0000313" key="11">
    <source>
        <dbReference type="Proteomes" id="UP000254764"/>
    </source>
</evidence>
<feature type="active site" description="Nucleophile" evidence="7">
    <location>
        <position position="115"/>
    </location>
</feature>
<feature type="signal peptide" evidence="8">
    <location>
        <begin position="1"/>
        <end position="23"/>
    </location>
</feature>
<evidence type="ECO:0000256" key="8">
    <source>
        <dbReference type="SAM" id="SignalP"/>
    </source>
</evidence>
<sequence>MLKSLAASLGLLSATILAQPALAGGGEALQIFVSKAEQTLTVYDGDRVIATSRVSTGKAGHTTPSGIFSILEKRKYHESNLYSNAPMPWMQRITWSGVALHESSSVPSYPASHGCIRLPRAFAKDLFAMTERGAHVIITDQPVTPVWLEHAALFSPRIPAQEGQLLSDAELRPTTIDASLKPVEVAMADVLPKAGATAKVVLKDEPPLRILITRRGQRETLLDAQALLGELGFDAGVPDGHIGKLTVSAVNGFKRWKGLDTRGELVTAEFLDALYQSAGKGPPPLGQIMVRQKFKPMFEAPVTIADPHVALGTHLIEAVDVDRYGGKAAWRAVTLDNHISKTMAKRLGITEPSGDATIDNAAAALDRTTIPDDIRHRIETLMSEGTSLTISDTGIGPETGPGTDFITITHRAPKA</sequence>
<dbReference type="InterPro" id="IPR016915">
    <property type="entry name" value="UCP029342"/>
</dbReference>
<dbReference type="NCBIfam" id="NF004786">
    <property type="entry name" value="PRK06132.1-3"/>
    <property type="match status" value="1"/>
</dbReference>
<dbReference type="InterPro" id="IPR036366">
    <property type="entry name" value="PGBDSf"/>
</dbReference>
<dbReference type="Pfam" id="PF03734">
    <property type="entry name" value="YkuD"/>
    <property type="match status" value="1"/>
</dbReference>
<dbReference type="NCBIfam" id="NF004785">
    <property type="entry name" value="PRK06132.1-2"/>
    <property type="match status" value="1"/>
</dbReference>
<evidence type="ECO:0000256" key="1">
    <source>
        <dbReference type="ARBA" id="ARBA00004752"/>
    </source>
</evidence>
<name>A0A376AKI4_9HYPH</name>
<evidence type="ECO:0000256" key="4">
    <source>
        <dbReference type="ARBA" id="ARBA00022960"/>
    </source>
</evidence>
<dbReference type="UniPathway" id="UPA00219"/>
<dbReference type="InterPro" id="IPR036365">
    <property type="entry name" value="PGBD-like_sf"/>
</dbReference>
<dbReference type="GO" id="GO:0005576">
    <property type="term" value="C:extracellular region"/>
    <property type="evidence" value="ECO:0007669"/>
    <property type="project" value="TreeGrafter"/>
</dbReference>
<reference evidence="11" key="1">
    <citation type="submission" date="2018-07" db="EMBL/GenBank/DDBJ databases">
        <authorList>
            <person name="Peiro R."/>
            <person name="Begona"/>
            <person name="Cbmso G."/>
            <person name="Lopez M."/>
            <person name="Gonzalez S."/>
        </authorList>
    </citation>
    <scope>NUCLEOTIDE SEQUENCE [LARGE SCALE GENOMIC DNA]</scope>
</reference>
<dbReference type="SUPFAM" id="SSF141523">
    <property type="entry name" value="L,D-transpeptidase catalytic domain-like"/>
    <property type="match status" value="1"/>
</dbReference>